<dbReference type="Proteomes" id="UP001629246">
    <property type="component" value="Unassembled WGS sequence"/>
</dbReference>
<dbReference type="EMBL" id="JAQQFM010000008">
    <property type="protein sequence ID" value="MFL9926352.1"/>
    <property type="molecule type" value="Genomic_DNA"/>
</dbReference>
<feature type="domain" description="Thiolase C-terminal" evidence="1">
    <location>
        <begin position="261"/>
        <end position="385"/>
    </location>
</feature>
<accession>A0ABW9AEB2</accession>
<keyword evidence="3" id="KW-1185">Reference proteome</keyword>
<dbReference type="PANTHER" id="PTHR42870">
    <property type="entry name" value="ACETYL-COA C-ACETYLTRANSFERASE"/>
    <property type="match status" value="1"/>
</dbReference>
<dbReference type="PANTHER" id="PTHR42870:SF1">
    <property type="entry name" value="NON-SPECIFIC LIPID-TRANSFER PROTEIN-LIKE 2"/>
    <property type="match status" value="1"/>
</dbReference>
<evidence type="ECO:0000259" key="1">
    <source>
        <dbReference type="Pfam" id="PF22691"/>
    </source>
</evidence>
<dbReference type="InterPro" id="IPR002155">
    <property type="entry name" value="Thiolase"/>
</dbReference>
<organism evidence="2 3">
    <name type="scientific">Herbaspirillum lusitanum</name>
    <dbReference type="NCBI Taxonomy" id="213312"/>
    <lineage>
        <taxon>Bacteria</taxon>
        <taxon>Pseudomonadati</taxon>
        <taxon>Pseudomonadota</taxon>
        <taxon>Betaproteobacteria</taxon>
        <taxon>Burkholderiales</taxon>
        <taxon>Oxalobacteraceae</taxon>
        <taxon>Herbaspirillum</taxon>
    </lineage>
</organism>
<evidence type="ECO:0000313" key="3">
    <source>
        <dbReference type="Proteomes" id="UP001629246"/>
    </source>
</evidence>
<dbReference type="PIRSF" id="PIRSF000429">
    <property type="entry name" value="Ac-CoA_Ac_transf"/>
    <property type="match status" value="1"/>
</dbReference>
<dbReference type="InterPro" id="IPR055140">
    <property type="entry name" value="Thiolase_C_2"/>
</dbReference>
<dbReference type="CDD" id="cd00829">
    <property type="entry name" value="SCP-x_thiolase"/>
    <property type="match status" value="1"/>
</dbReference>
<dbReference type="Gene3D" id="3.40.47.10">
    <property type="match status" value="1"/>
</dbReference>
<dbReference type="RefSeq" id="WP_408159557.1">
    <property type="nucleotide sequence ID" value="NZ_JAQQFM010000008.1"/>
</dbReference>
<sequence length="386" mass="41433">MDNNLSKVAAVVGVGHTDWRDDFRRVKDGEKPHDSNGYAVAAFKNALVDAGLKASDIDGLIVGPTTPYERMGEVLGLDVRWGGQADAMLAVIQACMAIKSGLAKTVALVYGNNQRSGAVNYGGDNAAGGGSFLSYIYHAPWGLTSQGALYALMFRRYMEETGLTSAQLGEVAVAQRLGASLNPNALMQERITVDDYLASRFVCEPLHLFDYCLINDGGVALIISETSLARSMRKDPVVIHGVGRYDLNKGATSLEPRLTNFYLPAQQKVAEQVFNMAGVGPSDIDCVQVYDSFSCHIPLALEGYGYCEVGGAGKFMSEHGISLAKGLPVNTSGGHLSESYMQGWNHQVESVRQIRGLCGARQVPDCNFVHYSSDVAGKAVSIIYGK</sequence>
<dbReference type="InterPro" id="IPR016039">
    <property type="entry name" value="Thiolase-like"/>
</dbReference>
<proteinExistence type="predicted"/>
<name>A0ABW9AEB2_9BURK</name>
<comment type="caution">
    <text evidence="2">The sequence shown here is derived from an EMBL/GenBank/DDBJ whole genome shotgun (WGS) entry which is preliminary data.</text>
</comment>
<evidence type="ECO:0000313" key="2">
    <source>
        <dbReference type="EMBL" id="MFL9926352.1"/>
    </source>
</evidence>
<protein>
    <submittedName>
        <fullName evidence="2">Thiolase family protein</fullName>
    </submittedName>
</protein>
<dbReference type="Pfam" id="PF22691">
    <property type="entry name" value="Thiolase_C_1"/>
    <property type="match status" value="1"/>
</dbReference>
<reference evidence="2 3" key="1">
    <citation type="journal article" date="2024" name="Chem. Sci.">
        <title>Discovery of megapolipeptins by genome mining of a Burkholderiales bacteria collection.</title>
        <authorList>
            <person name="Paulo B.S."/>
            <person name="Recchia M.J.J."/>
            <person name="Lee S."/>
            <person name="Fergusson C.H."/>
            <person name="Romanowski S.B."/>
            <person name="Hernandez A."/>
            <person name="Krull N."/>
            <person name="Liu D.Y."/>
            <person name="Cavanagh H."/>
            <person name="Bos A."/>
            <person name="Gray C.A."/>
            <person name="Murphy B.T."/>
            <person name="Linington R.G."/>
            <person name="Eustaquio A.S."/>
        </authorList>
    </citation>
    <scope>NUCLEOTIDE SEQUENCE [LARGE SCALE GENOMIC DNA]</scope>
    <source>
        <strain evidence="2 3">RL21-008-BIB-A</strain>
    </source>
</reference>
<dbReference type="SUPFAM" id="SSF53901">
    <property type="entry name" value="Thiolase-like"/>
    <property type="match status" value="2"/>
</dbReference>
<gene>
    <name evidence="2" type="ORF">PQR62_18900</name>
</gene>